<keyword evidence="10 16" id="KW-0798">TonB box</keyword>
<comment type="subcellular location">
    <subcellularLocation>
        <location evidence="1 14">Cell outer membrane</location>
        <topology evidence="1 14">Multi-pass membrane protein</topology>
    </subcellularLocation>
</comment>
<dbReference type="InterPro" id="IPR010105">
    <property type="entry name" value="TonB_sidphr_rcpt"/>
</dbReference>
<evidence type="ECO:0000256" key="11">
    <source>
        <dbReference type="ARBA" id="ARBA00023136"/>
    </source>
</evidence>
<evidence type="ECO:0000259" key="18">
    <source>
        <dbReference type="SMART" id="SM00965"/>
    </source>
</evidence>
<evidence type="ECO:0000256" key="15">
    <source>
        <dbReference type="PROSITE-ProRule" id="PRU10144"/>
    </source>
</evidence>
<gene>
    <name evidence="19" type="ORF">EV691_108114</name>
</gene>
<keyword evidence="8" id="KW-0408">Iron</keyword>
<name>A0A4R1PPL4_9GAMM</name>
<dbReference type="GO" id="GO:0038023">
    <property type="term" value="F:signaling receptor activity"/>
    <property type="evidence" value="ECO:0007669"/>
    <property type="project" value="InterPro"/>
</dbReference>
<keyword evidence="6 14" id="KW-0812">Transmembrane</keyword>
<accession>A0A4R1PPL4</accession>
<evidence type="ECO:0000313" key="20">
    <source>
        <dbReference type="Proteomes" id="UP000295169"/>
    </source>
</evidence>
<organism evidence="19 20">
    <name type="scientific">Azotobacter chroococcum</name>
    <dbReference type="NCBI Taxonomy" id="353"/>
    <lineage>
        <taxon>Bacteria</taxon>
        <taxon>Pseudomonadati</taxon>
        <taxon>Pseudomonadota</taxon>
        <taxon>Gammaproteobacteria</taxon>
        <taxon>Pseudomonadales</taxon>
        <taxon>Pseudomonadaceae</taxon>
        <taxon>Azotobacter</taxon>
    </lineage>
</organism>
<keyword evidence="3 14" id="KW-0813">Transport</keyword>
<reference evidence="19 20" key="1">
    <citation type="submission" date="2019-03" db="EMBL/GenBank/DDBJ databases">
        <title>Genomic Encyclopedia of Type Strains, Phase IV (KMG-IV): sequencing the most valuable type-strain genomes for metagenomic binning, comparative biology and taxonomic classification.</title>
        <authorList>
            <person name="Goeker M."/>
        </authorList>
    </citation>
    <scope>NUCLEOTIDE SEQUENCE [LARGE SCALE GENOMIC DNA]</scope>
    <source>
        <strain evidence="19 20">DSM 2286</strain>
    </source>
</reference>
<proteinExistence type="inferred from homology"/>
<dbReference type="PROSITE" id="PS01156">
    <property type="entry name" value="TONB_DEPENDENT_REC_2"/>
    <property type="match status" value="1"/>
</dbReference>
<evidence type="ECO:0000256" key="10">
    <source>
        <dbReference type="ARBA" id="ARBA00023077"/>
    </source>
</evidence>
<dbReference type="PROSITE" id="PS52016">
    <property type="entry name" value="TONB_DEPENDENT_REC_3"/>
    <property type="match status" value="1"/>
</dbReference>
<evidence type="ECO:0000256" key="14">
    <source>
        <dbReference type="PROSITE-ProRule" id="PRU01360"/>
    </source>
</evidence>
<dbReference type="SMART" id="SM00965">
    <property type="entry name" value="STN"/>
    <property type="match status" value="1"/>
</dbReference>
<comment type="caution">
    <text evidence="19">The sequence shown here is derived from an EMBL/GenBank/DDBJ whole genome shotgun (WGS) entry which is preliminary data.</text>
</comment>
<evidence type="ECO:0000256" key="4">
    <source>
        <dbReference type="ARBA" id="ARBA00022452"/>
    </source>
</evidence>
<dbReference type="Gene3D" id="3.55.50.30">
    <property type="match status" value="1"/>
</dbReference>
<evidence type="ECO:0000256" key="9">
    <source>
        <dbReference type="ARBA" id="ARBA00023065"/>
    </source>
</evidence>
<dbReference type="Pfam" id="PF07660">
    <property type="entry name" value="STN"/>
    <property type="match status" value="1"/>
</dbReference>
<dbReference type="Pfam" id="PF00593">
    <property type="entry name" value="TonB_dep_Rec_b-barrel"/>
    <property type="match status" value="1"/>
</dbReference>
<keyword evidence="12 19" id="KW-0675">Receptor</keyword>
<feature type="domain" description="Secretin/TonB short N-terminal" evidence="18">
    <location>
        <begin position="69"/>
        <end position="120"/>
    </location>
</feature>
<evidence type="ECO:0000256" key="1">
    <source>
        <dbReference type="ARBA" id="ARBA00004571"/>
    </source>
</evidence>
<dbReference type="AlphaFoldDB" id="A0A4R1PPL4"/>
<evidence type="ECO:0000256" key="5">
    <source>
        <dbReference type="ARBA" id="ARBA00022496"/>
    </source>
</evidence>
<dbReference type="GO" id="GO:0015344">
    <property type="term" value="F:siderophore uptake transmembrane transporter activity"/>
    <property type="evidence" value="ECO:0007669"/>
    <property type="project" value="TreeGrafter"/>
</dbReference>
<dbReference type="Pfam" id="PF07715">
    <property type="entry name" value="Plug"/>
    <property type="match status" value="1"/>
</dbReference>
<keyword evidence="9" id="KW-0406">Ion transport</keyword>
<dbReference type="RefSeq" id="WP_131302763.1">
    <property type="nucleotide sequence ID" value="NZ_JBHLST010000046.1"/>
</dbReference>
<dbReference type="InterPro" id="IPR010917">
    <property type="entry name" value="TonB_rcpt_CS"/>
</dbReference>
<feature type="signal peptide" evidence="17">
    <location>
        <begin position="1"/>
        <end position="35"/>
    </location>
</feature>
<dbReference type="Gene3D" id="2.40.170.20">
    <property type="entry name" value="TonB-dependent receptor, beta-barrel domain"/>
    <property type="match status" value="1"/>
</dbReference>
<dbReference type="PANTHER" id="PTHR32552:SF85">
    <property type="entry name" value="BLL7968 PROTEIN"/>
    <property type="match status" value="1"/>
</dbReference>
<evidence type="ECO:0000256" key="7">
    <source>
        <dbReference type="ARBA" id="ARBA00022729"/>
    </source>
</evidence>
<evidence type="ECO:0000256" key="13">
    <source>
        <dbReference type="ARBA" id="ARBA00023237"/>
    </source>
</evidence>
<keyword evidence="13 14" id="KW-0998">Cell outer membrane</keyword>
<evidence type="ECO:0000256" key="3">
    <source>
        <dbReference type="ARBA" id="ARBA00022448"/>
    </source>
</evidence>
<feature type="chain" id="PRO_5020294594" evidence="17">
    <location>
        <begin position="36"/>
        <end position="814"/>
    </location>
</feature>
<keyword evidence="5" id="KW-0410">Iron transport</keyword>
<dbReference type="InterPro" id="IPR012910">
    <property type="entry name" value="Plug_dom"/>
</dbReference>
<dbReference type="NCBIfam" id="TIGR01783">
    <property type="entry name" value="TonB-siderophor"/>
    <property type="match status" value="1"/>
</dbReference>
<dbReference type="GO" id="GO:0015891">
    <property type="term" value="P:siderophore transport"/>
    <property type="evidence" value="ECO:0007669"/>
    <property type="project" value="InterPro"/>
</dbReference>
<dbReference type="FunFam" id="2.170.130.10:FF:000001">
    <property type="entry name" value="Catecholate siderophore TonB-dependent receptor"/>
    <property type="match status" value="1"/>
</dbReference>
<comment type="similarity">
    <text evidence="2 14 16">Belongs to the TonB-dependent receptor family.</text>
</comment>
<dbReference type="SUPFAM" id="SSF56935">
    <property type="entry name" value="Porins"/>
    <property type="match status" value="1"/>
</dbReference>
<dbReference type="Gene3D" id="2.170.130.10">
    <property type="entry name" value="TonB-dependent receptor, plug domain"/>
    <property type="match status" value="1"/>
</dbReference>
<evidence type="ECO:0000313" key="19">
    <source>
        <dbReference type="EMBL" id="TCL32343.1"/>
    </source>
</evidence>
<evidence type="ECO:0000256" key="17">
    <source>
        <dbReference type="SAM" id="SignalP"/>
    </source>
</evidence>
<dbReference type="InterPro" id="IPR000531">
    <property type="entry name" value="Beta-barrel_TonB"/>
</dbReference>
<feature type="short sequence motif" description="TonB C-terminal box" evidence="15">
    <location>
        <begin position="797"/>
        <end position="814"/>
    </location>
</feature>
<dbReference type="InterPro" id="IPR037066">
    <property type="entry name" value="Plug_dom_sf"/>
</dbReference>
<protein>
    <submittedName>
        <fullName evidence="19">Iron complex outermembrane receptor protein</fullName>
    </submittedName>
</protein>
<keyword evidence="4 14" id="KW-1134">Transmembrane beta strand</keyword>
<keyword evidence="7 17" id="KW-0732">Signal</keyword>
<evidence type="ECO:0000256" key="16">
    <source>
        <dbReference type="RuleBase" id="RU003357"/>
    </source>
</evidence>
<keyword evidence="11 14" id="KW-0472">Membrane</keyword>
<dbReference type="GO" id="GO:0009279">
    <property type="term" value="C:cell outer membrane"/>
    <property type="evidence" value="ECO:0007669"/>
    <property type="project" value="UniProtKB-SubCell"/>
</dbReference>
<dbReference type="Proteomes" id="UP000295169">
    <property type="component" value="Unassembled WGS sequence"/>
</dbReference>
<evidence type="ECO:0000256" key="2">
    <source>
        <dbReference type="ARBA" id="ARBA00009810"/>
    </source>
</evidence>
<evidence type="ECO:0000256" key="8">
    <source>
        <dbReference type="ARBA" id="ARBA00023004"/>
    </source>
</evidence>
<dbReference type="InterPro" id="IPR036942">
    <property type="entry name" value="Beta-barrel_TonB_sf"/>
</dbReference>
<dbReference type="EMBL" id="SMMU01000008">
    <property type="protein sequence ID" value="TCL32343.1"/>
    <property type="molecule type" value="Genomic_DNA"/>
</dbReference>
<dbReference type="InterPro" id="IPR039426">
    <property type="entry name" value="TonB-dep_rcpt-like"/>
</dbReference>
<evidence type="ECO:0000256" key="6">
    <source>
        <dbReference type="ARBA" id="ARBA00022692"/>
    </source>
</evidence>
<dbReference type="CDD" id="cd01347">
    <property type="entry name" value="ligand_gated_channel"/>
    <property type="match status" value="1"/>
</dbReference>
<dbReference type="PANTHER" id="PTHR32552">
    <property type="entry name" value="FERRICHROME IRON RECEPTOR-RELATED"/>
    <property type="match status" value="1"/>
</dbReference>
<sequence length="814" mass="89504">MTHRPTLLSRSSRRLLATALLGLGLNGLPPTPALAEATQAAWQDRQHTFAIAAGPLPRSLGEFSRITGLSLVYTDEAPYDVQAPALEGHLSAAAALERLLTGSGYTYRQLDARTLTLQRLGGADSGLLSLPSTLVSDTGDMQTSYQPEPTASIMRSDTPVLEIPQTINVVPAQVVRDQRPRNLDDALNNISGITQANTLGGTQDAVTKRGFGDNRDGSIMRDGIPSILGRNFTASVDHVEVLKGPASLLYGIQDPGGVVNLVSKKPELTAHHAIKASANAYAHGRNGSGGQFDSTGALGTLGDYGLAYRLIVDYEDEDYWRTFGTNRETTIAPSLAWYGADTTVLLSYEHREYSYPFDRGTVIDPGTGRPLDISRRRRLDEEFNITDGRSDLSRFSIEHAFDERWKGHFAYGWTRETYDDDQVRVTAVNTTRKTVTRRVDGTHGAVSTNSFARLGLNGDFELFGLRHELMTGIDSEKRKIFRADLIRGATSTLSYSNPVYGRVGASDNVDAASSDQTDKLRSDSAYFQDSIHLNERWILVLGTRYQRYDQWAGRGRPFKANTDVKDHEWTPRAGLVYRLSDEVSLYGSYTYSFKPNSTIAPLANDQVLDSATPPEEARSWELGGKLEIPGRITANLALFDIHKRNVLVSQLDANGDSYSRAAGKVRSYGLELDVSGQLDERWSLIGSYAWLHAEVTEDPELENNRLQNVAKTSASASLVYDAGALFGGDRLRLGGGTRYVGKRSGDAANSFTLPSYTVTDVFASYDTTVGEHKLNLQLNVKNLFDKTYYASSANQYYVSLGEPRQFQLSTTLEF</sequence>
<dbReference type="InterPro" id="IPR011662">
    <property type="entry name" value="Secretin/TonB_short_N"/>
</dbReference>
<evidence type="ECO:0000256" key="12">
    <source>
        <dbReference type="ARBA" id="ARBA00023170"/>
    </source>
</evidence>